<keyword evidence="7 9" id="KW-0496">Mitochondrion</keyword>
<dbReference type="FunFam" id="1.20.5.2210:FF:000002">
    <property type="entry name" value="ATP synthase subunit 4 mitochondrial"/>
    <property type="match status" value="1"/>
</dbReference>
<sequence length="237" mass="25973">MLSLRSVALKSSVRPMLAVGARQAAIGARFYSTPAPQEPKDKATSIINALPGNSILSKTGILATSAAAAVYAISNELYVVNDETILVCTFLGFTTLIAKLLAPAYKDFADSRVKKVSEILNTSRTKHVDAVKERIESVSELKNVTETTKVLFDVSKETVELEAKAFELQQKVDLATEAKSVLDSWVRYEASIRKLQQRQIAESVIAKVQAELANPKFQDKVLQQSLTEVEQLFAKAK</sequence>
<dbReference type="OMA" id="YTEWADG"/>
<keyword evidence="2 9" id="KW-0813">Transport</keyword>
<keyword evidence="11" id="KW-1185">Reference proteome</keyword>
<dbReference type="PANTHER" id="PTHR12733">
    <property type="entry name" value="MITOCHONDRIAL ATP SYNTHASE B CHAIN"/>
    <property type="match status" value="1"/>
</dbReference>
<proteinExistence type="inferred from homology"/>
<evidence type="ECO:0000256" key="5">
    <source>
        <dbReference type="ARBA" id="ARBA00022792"/>
    </source>
</evidence>
<dbReference type="EMBL" id="DS480415">
    <property type="protein sequence ID" value="EDO16884.1"/>
    <property type="molecule type" value="Genomic_DNA"/>
</dbReference>
<comment type="similarity">
    <text evidence="9">Belongs to the eukaryotic ATPase B chain family.</text>
</comment>
<evidence type="ECO:0000256" key="9">
    <source>
        <dbReference type="RuleBase" id="RU368017"/>
    </source>
</evidence>
<dbReference type="HOGENOM" id="CLU_077208_0_0_1"/>
<dbReference type="AlphaFoldDB" id="A7TLJ8"/>
<dbReference type="GO" id="GO:0005743">
    <property type="term" value="C:mitochondrial inner membrane"/>
    <property type="evidence" value="ECO:0007669"/>
    <property type="project" value="UniProtKB-SubCell"/>
</dbReference>
<dbReference type="GO" id="GO:0045259">
    <property type="term" value="C:proton-transporting ATP synthase complex"/>
    <property type="evidence" value="ECO:0007669"/>
    <property type="project" value="UniProtKB-KW"/>
</dbReference>
<dbReference type="Proteomes" id="UP000000267">
    <property type="component" value="Unassembled WGS sequence"/>
</dbReference>
<evidence type="ECO:0000256" key="8">
    <source>
        <dbReference type="ARBA" id="ARBA00023136"/>
    </source>
</evidence>
<dbReference type="PANTHER" id="PTHR12733:SF3">
    <property type="entry name" value="ATP SYNTHASE F(0) COMPLEX SUBUNIT B1, MITOCHONDRIAL"/>
    <property type="match status" value="1"/>
</dbReference>
<evidence type="ECO:0000256" key="1">
    <source>
        <dbReference type="ARBA" id="ARBA00003411"/>
    </source>
</evidence>
<dbReference type="InParanoid" id="A7TLJ8"/>
<organism evidence="11">
    <name type="scientific">Vanderwaltozyma polyspora (strain ATCC 22028 / DSM 70294 / BCRC 21397 / CBS 2163 / NBRC 10782 / NRRL Y-8283 / UCD 57-17)</name>
    <name type="common">Kluyveromyces polysporus</name>
    <dbReference type="NCBI Taxonomy" id="436907"/>
    <lineage>
        <taxon>Eukaryota</taxon>
        <taxon>Fungi</taxon>
        <taxon>Dikarya</taxon>
        <taxon>Ascomycota</taxon>
        <taxon>Saccharomycotina</taxon>
        <taxon>Saccharomycetes</taxon>
        <taxon>Saccharomycetales</taxon>
        <taxon>Saccharomycetaceae</taxon>
        <taxon>Vanderwaltozyma</taxon>
    </lineage>
</organism>
<dbReference type="SUPFAM" id="SSF161060">
    <property type="entry name" value="ATP synthase B chain-like"/>
    <property type="match status" value="1"/>
</dbReference>
<comment type="function">
    <text evidence="1">Mitochondrial membrane ATP synthase (F(1)F(0) ATP synthase or Complex V) produces ATP from ADP in the presence of a proton gradient across the membrane which is generated by electron transport complexes of the respiratory chain. F-type ATPases consist of two structural domains, F(1) - containing the extramembraneous catalytic core, and F(0) - containing the membrane proton channel, linked together by a central stalk and a peripheral stalk. During catalysis, ATP synthesis in the catalytic domain of F(1) is coupled via a rotary mechanism of the central stalk subunits to proton translocation. Part of the complex F(0) domain and the peripheric stalk, which acts as a stator to hold the catalytic alpha(3)beta(3) subcomplex and subunit a/ATP6 static relative to the rotary elements.</text>
</comment>
<dbReference type="FunCoup" id="A7TLJ8">
    <property type="interactions" value="509"/>
</dbReference>
<protein>
    <recommendedName>
        <fullName evidence="9">ATP synthase subunit 4</fullName>
    </recommendedName>
</protein>
<gene>
    <name evidence="10" type="ORF">Kpol_1024p38</name>
</gene>
<keyword evidence="8 9" id="KW-0472">Membrane</keyword>
<dbReference type="Gene3D" id="1.20.5.2210">
    <property type="match status" value="1"/>
</dbReference>
<keyword evidence="3 9" id="KW-0138">CF(0)</keyword>
<keyword evidence="4 9" id="KW-0375">Hydrogen ion transport</keyword>
<evidence type="ECO:0000256" key="7">
    <source>
        <dbReference type="ARBA" id="ARBA00023128"/>
    </source>
</evidence>
<name>A7TLJ8_VANPO</name>
<dbReference type="RefSeq" id="XP_001644742.1">
    <property type="nucleotide sequence ID" value="XM_001644692.1"/>
</dbReference>
<keyword evidence="6 9" id="KW-0406">Ion transport</keyword>
<reference evidence="10 11" key="1">
    <citation type="journal article" date="2007" name="Proc. Natl. Acad. Sci. U.S.A.">
        <title>Independent sorting-out of thousands of duplicated gene pairs in two yeast species descended from a whole-genome duplication.</title>
        <authorList>
            <person name="Scannell D.R."/>
            <person name="Frank A.C."/>
            <person name="Conant G.C."/>
            <person name="Byrne K.P."/>
            <person name="Woolfit M."/>
            <person name="Wolfe K.H."/>
        </authorList>
    </citation>
    <scope>NUCLEOTIDE SEQUENCE [LARGE SCALE GENOMIC DNA]</scope>
    <source>
        <strain evidence="11">ATCC 22028 / DSM 70294 / BCRC 21397 / CBS 2163 / NBRC 10782 / NRRL Y-8283 / UCD 57-17</strain>
    </source>
</reference>
<dbReference type="InterPro" id="IPR013837">
    <property type="entry name" value="ATP_synth_F0_suB"/>
</dbReference>
<evidence type="ECO:0000313" key="10">
    <source>
        <dbReference type="EMBL" id="EDO16884.1"/>
    </source>
</evidence>
<dbReference type="GeneID" id="5545068"/>
<evidence type="ECO:0000256" key="4">
    <source>
        <dbReference type="ARBA" id="ARBA00022781"/>
    </source>
</evidence>
<keyword evidence="5 9" id="KW-0999">Mitochondrion inner membrane</keyword>
<dbReference type="GO" id="GO:0046961">
    <property type="term" value="F:proton-transporting ATPase activity, rotational mechanism"/>
    <property type="evidence" value="ECO:0007669"/>
    <property type="project" value="EnsemblFungi"/>
</dbReference>
<comment type="subcellular location">
    <subcellularLocation>
        <location evidence="9">Mitochondrion</location>
    </subcellularLocation>
    <subcellularLocation>
        <location evidence="9">Mitochondrion inner membrane</location>
    </subcellularLocation>
</comment>
<dbReference type="Pfam" id="PF05405">
    <property type="entry name" value="Mt_ATP-synt_B"/>
    <property type="match status" value="1"/>
</dbReference>
<evidence type="ECO:0000313" key="11">
    <source>
        <dbReference type="Proteomes" id="UP000000267"/>
    </source>
</evidence>
<dbReference type="PhylomeDB" id="A7TLJ8"/>
<evidence type="ECO:0000256" key="6">
    <source>
        <dbReference type="ARBA" id="ARBA00023065"/>
    </source>
</evidence>
<dbReference type="GO" id="GO:0046933">
    <property type="term" value="F:proton-transporting ATP synthase activity, rotational mechanism"/>
    <property type="evidence" value="ECO:0007669"/>
    <property type="project" value="EnsemblFungi"/>
</dbReference>
<comment type="subunit">
    <text evidence="9">F-type ATPases have 2 components, CF(1) - the catalytic core - and CF(0) - the membrane proton channel. In yeast, the dimeric form of ATP synthase consists of 17 polypeptides: alpha, beta, gamma, delta, epsilon, 4 (B), 5 (OSCP), 6 (A), 8, 9 (C), d, E (Tim11), f, g, h, i/j and k.</text>
</comment>
<dbReference type="GO" id="GO:0065003">
    <property type="term" value="P:protein-containing complex assembly"/>
    <property type="evidence" value="ECO:0007669"/>
    <property type="project" value="EnsemblFungi"/>
</dbReference>
<evidence type="ECO:0000256" key="3">
    <source>
        <dbReference type="ARBA" id="ARBA00022547"/>
    </source>
</evidence>
<comment type="function">
    <text evidence="9">Subunit b, of the mitochondrial membrane ATP synthase complex (F(1)F(0) ATP synthase or Complex V) that produces ATP from ADP in the presence of a proton gradient across the membrane which is generated by electron transport complexes of the respiratory chain. ATP synthase complex consist of a soluble F(1) head domain - the catalytic core - and a membrane F(1) domain - the membrane proton channel. These two domains are linked by a central stalk rotating inside the F(1) region and a stationary peripheral stalk. During catalysis, ATP synthesis in the catalytic domain of F(1) is coupled via a rotary mechanism of the central stalk subunits to proton translocation. In vivo, can only synthesize ATP although its ATP hydrolase activity can be activated artificially in vitro. Part of the complex F(0) domain. Part of the complex F(0) domain and the peripheric stalk, which acts as a stator to hold the catalytic alpha(3)beta(3) subcomplex and subunit a/ATP6 static relative to the rotary elements.</text>
</comment>
<dbReference type="InterPro" id="IPR008688">
    <property type="entry name" value="ATP_synth_Bsub_B/MI25"/>
</dbReference>
<accession>A7TLJ8</accession>
<dbReference type="KEGG" id="vpo:Kpol_1024p38"/>
<dbReference type="eggNOG" id="KOG3976">
    <property type="taxonomic scope" value="Eukaryota"/>
</dbReference>
<evidence type="ECO:0000256" key="2">
    <source>
        <dbReference type="ARBA" id="ARBA00022448"/>
    </source>
</evidence>
<dbReference type="OrthoDB" id="67388at2759"/>
<dbReference type="STRING" id="436907.A7TLJ8"/>